<organism evidence="2 3">
    <name type="scientific">Patiriisocius hiemis</name>
    <dbReference type="NCBI Taxonomy" id="3075604"/>
    <lineage>
        <taxon>Bacteria</taxon>
        <taxon>Pseudomonadati</taxon>
        <taxon>Bacteroidota</taxon>
        <taxon>Flavobacteriia</taxon>
        <taxon>Flavobacteriales</taxon>
        <taxon>Flavobacteriaceae</taxon>
        <taxon>Patiriisocius</taxon>
    </lineage>
</organism>
<keyword evidence="3" id="KW-1185">Reference proteome</keyword>
<gene>
    <name evidence="2" type="ORF">RM538_07805</name>
</gene>
<dbReference type="Proteomes" id="UP001254488">
    <property type="component" value="Unassembled WGS sequence"/>
</dbReference>
<feature type="chain" id="PRO_5046707469" evidence="1">
    <location>
        <begin position="24"/>
        <end position="315"/>
    </location>
</feature>
<name>A0ABU2YCK3_9FLAO</name>
<dbReference type="EMBL" id="JAVRHZ010000003">
    <property type="protein sequence ID" value="MDT0555903.1"/>
    <property type="molecule type" value="Genomic_DNA"/>
</dbReference>
<keyword evidence="1" id="KW-0732">Signal</keyword>
<dbReference type="RefSeq" id="WP_311332854.1">
    <property type="nucleotide sequence ID" value="NZ_JAVRHZ010000003.1"/>
</dbReference>
<reference evidence="2 3" key="1">
    <citation type="submission" date="2023-09" db="EMBL/GenBank/DDBJ databases">
        <authorList>
            <person name="Rey-Velasco X."/>
        </authorList>
    </citation>
    <scope>NUCLEOTIDE SEQUENCE [LARGE SCALE GENOMIC DNA]</scope>
    <source>
        <strain evidence="2 3">W242</strain>
    </source>
</reference>
<dbReference type="NCBIfam" id="TIGR03519">
    <property type="entry name" value="T9SS_PorP_fam"/>
    <property type="match status" value="1"/>
</dbReference>
<proteinExistence type="predicted"/>
<accession>A0ABU2YCK3</accession>
<evidence type="ECO:0000256" key="1">
    <source>
        <dbReference type="SAM" id="SignalP"/>
    </source>
</evidence>
<dbReference type="InterPro" id="IPR019861">
    <property type="entry name" value="PorP/SprF_Bacteroidetes"/>
</dbReference>
<evidence type="ECO:0000313" key="2">
    <source>
        <dbReference type="EMBL" id="MDT0555903.1"/>
    </source>
</evidence>
<comment type="caution">
    <text evidence="2">The sequence shown here is derived from an EMBL/GenBank/DDBJ whole genome shotgun (WGS) entry which is preliminary data.</text>
</comment>
<protein>
    <submittedName>
        <fullName evidence="2">Type IX secretion system membrane protein PorP/SprF</fullName>
    </submittedName>
</protein>
<feature type="signal peptide" evidence="1">
    <location>
        <begin position="1"/>
        <end position="23"/>
    </location>
</feature>
<sequence length="315" mass="35131">MKNFNIAILVLFALGLFTTNSYAQQDAQYTQYMYNPMSINPAYAGSRDVLSLVGIYRSQWVGLDGAPRTLNFSGHTPVGEKVGLGLNITRDEIFIANETYINAAFSYTVDVSSGGKLAFGIQGGAHLLDVDSRRANTGAFQNENQDPFANIFIDNKFSPQIGVGTYYYTDKFYMGLSVPNFIETEHFDDSENSNSSATAKEKINIYGLIGYVFDLNEDVKFKPAGLVKVVEGAPLQLDLSANFLIKEKVTLGAAYRWSAALSGMVGFQLSDQLMIGFAYDRETTELQQYNDGSYEILLRYELFNNKKRLLSPRFF</sequence>
<dbReference type="Pfam" id="PF11751">
    <property type="entry name" value="PorP_SprF"/>
    <property type="match status" value="1"/>
</dbReference>
<evidence type="ECO:0000313" key="3">
    <source>
        <dbReference type="Proteomes" id="UP001254488"/>
    </source>
</evidence>